<protein>
    <submittedName>
        <fullName evidence="2">Uncharacterized protein</fullName>
    </submittedName>
</protein>
<evidence type="ECO:0000313" key="2">
    <source>
        <dbReference type="EMBL" id="OAQ28059.1"/>
    </source>
</evidence>
<feature type="region of interest" description="Disordered" evidence="1">
    <location>
        <begin position="1"/>
        <end position="69"/>
    </location>
</feature>
<gene>
    <name evidence="2" type="ORF">K457DRAFT_138954</name>
</gene>
<evidence type="ECO:0000313" key="3">
    <source>
        <dbReference type="Proteomes" id="UP000078512"/>
    </source>
</evidence>
<dbReference type="Proteomes" id="UP000078512">
    <property type="component" value="Unassembled WGS sequence"/>
</dbReference>
<organism evidence="2 3">
    <name type="scientific">Linnemannia elongata AG-77</name>
    <dbReference type="NCBI Taxonomy" id="1314771"/>
    <lineage>
        <taxon>Eukaryota</taxon>
        <taxon>Fungi</taxon>
        <taxon>Fungi incertae sedis</taxon>
        <taxon>Mucoromycota</taxon>
        <taxon>Mortierellomycotina</taxon>
        <taxon>Mortierellomycetes</taxon>
        <taxon>Mortierellales</taxon>
        <taxon>Mortierellaceae</taxon>
        <taxon>Linnemannia</taxon>
    </lineage>
</organism>
<dbReference type="AlphaFoldDB" id="A0A197JUT8"/>
<accession>A0A197JUT8</accession>
<name>A0A197JUT8_9FUNG</name>
<keyword evidence="3" id="KW-1185">Reference proteome</keyword>
<evidence type="ECO:0000256" key="1">
    <source>
        <dbReference type="SAM" id="MobiDB-lite"/>
    </source>
</evidence>
<proteinExistence type="predicted"/>
<feature type="compositionally biased region" description="Polar residues" evidence="1">
    <location>
        <begin position="49"/>
        <end position="69"/>
    </location>
</feature>
<feature type="compositionally biased region" description="Polar residues" evidence="1">
    <location>
        <begin position="1"/>
        <end position="20"/>
    </location>
</feature>
<reference evidence="2 3" key="1">
    <citation type="submission" date="2016-05" db="EMBL/GenBank/DDBJ databases">
        <title>Genome sequencing reveals origins of a unique bacterial endosymbiosis in the earliest lineages of terrestrial Fungi.</title>
        <authorList>
            <consortium name="DOE Joint Genome Institute"/>
            <person name="Uehling J."/>
            <person name="Gryganskyi A."/>
            <person name="Hameed K."/>
            <person name="Tschaplinski T."/>
            <person name="Misztal P."/>
            <person name="Wu S."/>
            <person name="Desiro A."/>
            <person name="Vande Pol N."/>
            <person name="Du Z.-Y."/>
            <person name="Zienkiewicz A."/>
            <person name="Zienkiewicz K."/>
            <person name="Morin E."/>
            <person name="Tisserant E."/>
            <person name="Splivallo R."/>
            <person name="Hainaut M."/>
            <person name="Henrissat B."/>
            <person name="Ohm R."/>
            <person name="Kuo A."/>
            <person name="Yan J."/>
            <person name="Lipzen A."/>
            <person name="Nolan M."/>
            <person name="Labutti K."/>
            <person name="Barry K."/>
            <person name="Goldstein A."/>
            <person name="Labbe J."/>
            <person name="Schadt C."/>
            <person name="Tuskan G."/>
            <person name="Grigoriev I."/>
            <person name="Martin F."/>
            <person name="Vilgalys R."/>
            <person name="Bonito G."/>
        </authorList>
    </citation>
    <scope>NUCLEOTIDE SEQUENCE [LARGE SCALE GENOMIC DNA]</scope>
    <source>
        <strain evidence="2 3">AG-77</strain>
    </source>
</reference>
<dbReference type="EMBL" id="KV442051">
    <property type="protein sequence ID" value="OAQ28059.1"/>
    <property type="molecule type" value="Genomic_DNA"/>
</dbReference>
<sequence>MTQSAGTAPWHSATTGSSPEQPEFPGSKSKPGNARILSPGVYQHEHASVATSTPWYPHTSPSFPSLSEE</sequence>